<gene>
    <name evidence="2" type="ORF">SCUD_LOCUS20644</name>
</gene>
<dbReference type="WBParaSite" id="SCUD_0002064701-mRNA-1">
    <property type="protein sequence ID" value="SCUD_0002064701-mRNA-1"/>
    <property type="gene ID" value="SCUD_0002064701"/>
</dbReference>
<evidence type="ECO:0000313" key="2">
    <source>
        <dbReference type="EMBL" id="VDP72893.1"/>
    </source>
</evidence>
<reference evidence="2 3" key="2">
    <citation type="submission" date="2018-11" db="EMBL/GenBank/DDBJ databases">
        <authorList>
            <consortium name="Pathogen Informatics"/>
        </authorList>
    </citation>
    <scope>NUCLEOTIDE SEQUENCE [LARGE SCALE GENOMIC DNA]</scope>
    <source>
        <strain evidence="2">Dakar</strain>
        <strain evidence="3">Dakar, Senegal</strain>
    </source>
</reference>
<reference evidence="4" key="1">
    <citation type="submission" date="2016-06" db="UniProtKB">
        <authorList>
            <consortium name="WormBaseParasite"/>
        </authorList>
    </citation>
    <scope>IDENTIFICATION</scope>
</reference>
<keyword evidence="1" id="KW-0472">Membrane</keyword>
<feature type="transmembrane region" description="Helical" evidence="1">
    <location>
        <begin position="30"/>
        <end position="53"/>
    </location>
</feature>
<keyword evidence="1" id="KW-1133">Transmembrane helix</keyword>
<protein>
    <submittedName>
        <fullName evidence="4">DUF1294 domain-containing protein</fullName>
    </submittedName>
</protein>
<organism evidence="4">
    <name type="scientific">Schistosoma curassoni</name>
    <dbReference type="NCBI Taxonomy" id="6186"/>
    <lineage>
        <taxon>Eukaryota</taxon>
        <taxon>Metazoa</taxon>
        <taxon>Spiralia</taxon>
        <taxon>Lophotrochozoa</taxon>
        <taxon>Platyhelminthes</taxon>
        <taxon>Trematoda</taxon>
        <taxon>Digenea</taxon>
        <taxon>Strigeidida</taxon>
        <taxon>Schistosomatoidea</taxon>
        <taxon>Schistosomatidae</taxon>
        <taxon>Schistosoma</taxon>
    </lineage>
</organism>
<dbReference type="EMBL" id="UZAK01044729">
    <property type="protein sequence ID" value="VDP72893.1"/>
    <property type="molecule type" value="Genomic_DNA"/>
</dbReference>
<keyword evidence="1" id="KW-0812">Transmembrane</keyword>
<keyword evidence="3" id="KW-1185">Reference proteome</keyword>
<sequence length="56" mass="6664">LQAVLVIAHIATGRTARCEVHRNGDLVEKLTLFMVISFFYFNVFLSLQFFSFFRWY</sequence>
<evidence type="ECO:0000256" key="1">
    <source>
        <dbReference type="SAM" id="Phobius"/>
    </source>
</evidence>
<proteinExistence type="predicted"/>
<accession>A0A183KZZ6</accession>
<dbReference type="AlphaFoldDB" id="A0A183KZZ6"/>
<evidence type="ECO:0000313" key="3">
    <source>
        <dbReference type="Proteomes" id="UP000279833"/>
    </source>
</evidence>
<name>A0A183KZZ6_9TREM</name>
<evidence type="ECO:0000313" key="4">
    <source>
        <dbReference type="WBParaSite" id="SCUD_0002064701-mRNA-1"/>
    </source>
</evidence>
<dbReference type="Proteomes" id="UP000279833">
    <property type="component" value="Unassembled WGS sequence"/>
</dbReference>